<keyword evidence="7" id="KW-0472">Membrane</keyword>
<dbReference type="InterPro" id="IPR051156">
    <property type="entry name" value="Mito/Outer_Membr_Metalloprot"/>
</dbReference>
<name>X1EIJ4_9ZZZZ</name>
<evidence type="ECO:0000256" key="1">
    <source>
        <dbReference type="ARBA" id="ARBA00001947"/>
    </source>
</evidence>
<comment type="caution">
    <text evidence="9">The sequence shown here is derived from an EMBL/GenBank/DDBJ whole genome shotgun (WGS) entry which is preliminary data.</text>
</comment>
<dbReference type="InterPro" id="IPR006311">
    <property type="entry name" value="TAT_signal"/>
</dbReference>
<dbReference type="PROSITE" id="PS51257">
    <property type="entry name" value="PROKAR_LIPOPROTEIN"/>
    <property type="match status" value="1"/>
</dbReference>
<evidence type="ECO:0000256" key="2">
    <source>
        <dbReference type="ARBA" id="ARBA00022670"/>
    </source>
</evidence>
<keyword evidence="7" id="KW-1133">Transmembrane helix</keyword>
<keyword evidence="4" id="KW-0378">Hydrolase</keyword>
<keyword evidence="6" id="KW-0482">Metalloprotease</keyword>
<feature type="non-terminal residue" evidence="9">
    <location>
        <position position="268"/>
    </location>
</feature>
<dbReference type="GO" id="GO:0051603">
    <property type="term" value="P:proteolysis involved in protein catabolic process"/>
    <property type="evidence" value="ECO:0007669"/>
    <property type="project" value="TreeGrafter"/>
</dbReference>
<proteinExistence type="predicted"/>
<feature type="transmembrane region" description="Helical" evidence="7">
    <location>
        <begin position="20"/>
        <end position="39"/>
    </location>
</feature>
<evidence type="ECO:0000259" key="8">
    <source>
        <dbReference type="Pfam" id="PF01435"/>
    </source>
</evidence>
<dbReference type="PROSITE" id="PS51318">
    <property type="entry name" value="TAT"/>
    <property type="match status" value="1"/>
</dbReference>
<evidence type="ECO:0000256" key="5">
    <source>
        <dbReference type="ARBA" id="ARBA00022833"/>
    </source>
</evidence>
<keyword evidence="3" id="KW-0479">Metal-binding</keyword>
<dbReference type="GO" id="GO:0016020">
    <property type="term" value="C:membrane"/>
    <property type="evidence" value="ECO:0007669"/>
    <property type="project" value="TreeGrafter"/>
</dbReference>
<accession>X1EIJ4</accession>
<feature type="domain" description="Peptidase M48" evidence="8">
    <location>
        <begin position="78"/>
        <end position="260"/>
    </location>
</feature>
<evidence type="ECO:0000256" key="3">
    <source>
        <dbReference type="ARBA" id="ARBA00022723"/>
    </source>
</evidence>
<dbReference type="PANTHER" id="PTHR22726:SF1">
    <property type="entry name" value="METALLOENDOPEPTIDASE OMA1, MITOCHONDRIAL"/>
    <property type="match status" value="1"/>
</dbReference>
<dbReference type="EMBL" id="BARU01009134">
    <property type="protein sequence ID" value="GAH33141.1"/>
    <property type="molecule type" value="Genomic_DNA"/>
</dbReference>
<gene>
    <name evidence="9" type="ORF">S03H2_17675</name>
</gene>
<comment type="cofactor">
    <cofactor evidence="1">
        <name>Zn(2+)</name>
        <dbReference type="ChEBI" id="CHEBI:29105"/>
    </cofactor>
</comment>
<keyword evidence="2" id="KW-0645">Protease</keyword>
<keyword evidence="5" id="KW-0862">Zinc</keyword>
<dbReference type="AlphaFoldDB" id="X1EIJ4"/>
<dbReference type="GO" id="GO:0004222">
    <property type="term" value="F:metalloendopeptidase activity"/>
    <property type="evidence" value="ECO:0007669"/>
    <property type="project" value="InterPro"/>
</dbReference>
<evidence type="ECO:0000256" key="6">
    <source>
        <dbReference type="ARBA" id="ARBA00023049"/>
    </source>
</evidence>
<evidence type="ECO:0000256" key="4">
    <source>
        <dbReference type="ARBA" id="ARBA00022801"/>
    </source>
</evidence>
<protein>
    <recommendedName>
        <fullName evidence="8">Peptidase M48 domain-containing protein</fullName>
    </recommendedName>
</protein>
<dbReference type="GO" id="GO:0046872">
    <property type="term" value="F:metal ion binding"/>
    <property type="evidence" value="ECO:0007669"/>
    <property type="project" value="UniProtKB-KW"/>
</dbReference>
<dbReference type="PANTHER" id="PTHR22726">
    <property type="entry name" value="METALLOENDOPEPTIDASE OMA1"/>
    <property type="match status" value="1"/>
</dbReference>
<dbReference type="InterPro" id="IPR001915">
    <property type="entry name" value="Peptidase_M48"/>
</dbReference>
<evidence type="ECO:0000313" key="9">
    <source>
        <dbReference type="EMBL" id="GAH33141.1"/>
    </source>
</evidence>
<evidence type="ECO:0000256" key="7">
    <source>
        <dbReference type="SAM" id="Phobius"/>
    </source>
</evidence>
<reference evidence="9" key="1">
    <citation type="journal article" date="2014" name="Front. Microbiol.">
        <title>High frequency of phylogenetically diverse reductive dehalogenase-homologous genes in deep subseafloor sedimentary metagenomes.</title>
        <authorList>
            <person name="Kawai M."/>
            <person name="Futagami T."/>
            <person name="Toyoda A."/>
            <person name="Takaki Y."/>
            <person name="Nishi S."/>
            <person name="Hori S."/>
            <person name="Arai W."/>
            <person name="Tsubouchi T."/>
            <person name="Morono Y."/>
            <person name="Uchiyama I."/>
            <person name="Ito T."/>
            <person name="Fujiyama A."/>
            <person name="Inagaki F."/>
            <person name="Takami H."/>
        </authorList>
    </citation>
    <scope>NUCLEOTIDE SEQUENCE</scope>
    <source>
        <strain evidence="9">Expedition CK06-06</strain>
    </source>
</reference>
<dbReference type="Pfam" id="PF01435">
    <property type="entry name" value="Peptidase_M48"/>
    <property type="match status" value="1"/>
</dbReference>
<keyword evidence="7" id="KW-0812">Transmembrane</keyword>
<dbReference type="Gene3D" id="3.30.2010.10">
    <property type="entry name" value="Metalloproteases ('zincins'), catalytic domain"/>
    <property type="match status" value="1"/>
</dbReference>
<organism evidence="9">
    <name type="scientific">marine sediment metagenome</name>
    <dbReference type="NCBI Taxonomy" id="412755"/>
    <lineage>
        <taxon>unclassified sequences</taxon>
        <taxon>metagenomes</taxon>
        <taxon>ecological metagenomes</taxon>
    </lineage>
</organism>
<sequence length="268" mass="29206">MQKKPIQNTSEYGITRREFLWVSSMSAAGFMVGCAANPVTGKSQFMMVSEAQEIEIDKQHSPHQFSSDYGPLQDTSLNNYIDRTGKNITALTHRPHMPYSFRGVNATYVNAYAFPGGSIAVTRGILLALENEAQLAALLGHELGHVNARHTAEQMSKSVLTNVFIGGVATFAGAKSSGLGNLASQLGMIGAGALLASYSRDNEREADALGLKYMVRAGYNSNGFVGLMDTLRSMSKHKPDAIELMFATHPMSDERYRTAVEAVRTQYR</sequence>